<evidence type="ECO:0000256" key="7">
    <source>
        <dbReference type="ARBA" id="ARBA00025046"/>
    </source>
</evidence>
<dbReference type="CDD" id="cd16841">
    <property type="entry name" value="RraA_family"/>
    <property type="match status" value="1"/>
</dbReference>
<evidence type="ECO:0000256" key="3">
    <source>
        <dbReference type="ARBA" id="ARBA00008621"/>
    </source>
</evidence>
<evidence type="ECO:0000256" key="6">
    <source>
        <dbReference type="ARBA" id="ARBA00023239"/>
    </source>
</evidence>
<reference evidence="11 12" key="1">
    <citation type="submission" date="2016-10" db="EMBL/GenBank/DDBJ databases">
        <authorList>
            <person name="de Groot N.N."/>
        </authorList>
    </citation>
    <scope>NUCLEOTIDE SEQUENCE [LARGE SCALE GENOMIC DNA]</scope>
    <source>
        <strain evidence="11 12">DSM 25927</strain>
    </source>
</reference>
<dbReference type="OrthoDB" id="943692at2"/>
<proteinExistence type="inferred from homology"/>
<evidence type="ECO:0000256" key="5">
    <source>
        <dbReference type="ARBA" id="ARBA00022723"/>
    </source>
</evidence>
<comment type="catalytic activity">
    <reaction evidence="8 10">
        <text>oxaloacetate + H(+) = pyruvate + CO2</text>
        <dbReference type="Rhea" id="RHEA:15641"/>
        <dbReference type="ChEBI" id="CHEBI:15361"/>
        <dbReference type="ChEBI" id="CHEBI:15378"/>
        <dbReference type="ChEBI" id="CHEBI:16452"/>
        <dbReference type="ChEBI" id="CHEBI:16526"/>
        <dbReference type="EC" id="4.1.1.112"/>
    </reaction>
</comment>
<dbReference type="PANTHER" id="PTHR33254:SF4">
    <property type="entry name" value="4-HYDROXY-4-METHYL-2-OXOGLUTARATE ALDOLASE 3-RELATED"/>
    <property type="match status" value="1"/>
</dbReference>
<dbReference type="GO" id="GO:0008428">
    <property type="term" value="F:ribonuclease inhibitor activity"/>
    <property type="evidence" value="ECO:0007669"/>
    <property type="project" value="InterPro"/>
</dbReference>
<comment type="cofactor">
    <cofactor evidence="9">
        <name>Mg(2+)</name>
        <dbReference type="ChEBI" id="CHEBI:18420"/>
    </cofactor>
</comment>
<feature type="binding site" evidence="9">
    <location>
        <position position="96"/>
    </location>
    <ligand>
        <name>substrate</name>
    </ligand>
</feature>
<comment type="similarity">
    <text evidence="3 10">Belongs to the class II aldolase/RraA-like family.</text>
</comment>
<dbReference type="Pfam" id="PF03737">
    <property type="entry name" value="RraA-like"/>
    <property type="match status" value="1"/>
</dbReference>
<gene>
    <name evidence="11" type="ORF">SAMN04488038_11066</name>
</gene>
<dbReference type="NCBIfam" id="TIGR01935">
    <property type="entry name" value="NOT-MenG"/>
    <property type="match status" value="1"/>
</dbReference>
<comment type="function">
    <text evidence="7 10">Catalyzes the aldol cleavage of 4-hydroxy-4-methyl-2-oxoglutarate (HMG) into 2 molecules of pyruvate. Also contains a secondary oxaloacetate (OAA) decarboxylase activity due to the common pyruvate enolate transition state formed following C-C bond cleavage in the retro-aldol and decarboxylation reactions.</text>
</comment>
<dbReference type="Gene3D" id="3.50.30.40">
    <property type="entry name" value="Ribonuclease E inhibitor RraA/RraA-like"/>
    <property type="match status" value="1"/>
</dbReference>
<evidence type="ECO:0000256" key="1">
    <source>
        <dbReference type="ARBA" id="ARBA00001342"/>
    </source>
</evidence>
<dbReference type="InterPro" id="IPR005493">
    <property type="entry name" value="RraA/RraA-like"/>
</dbReference>
<keyword evidence="6 10" id="KW-0456">Lyase</keyword>
<comment type="catalytic activity">
    <reaction evidence="1 10">
        <text>4-hydroxy-4-methyl-2-oxoglutarate = 2 pyruvate</text>
        <dbReference type="Rhea" id="RHEA:22748"/>
        <dbReference type="ChEBI" id="CHEBI:15361"/>
        <dbReference type="ChEBI" id="CHEBI:58276"/>
        <dbReference type="EC" id="4.1.3.17"/>
    </reaction>
</comment>
<accession>A0A1H9IJ77</accession>
<dbReference type="NCBIfam" id="NF006875">
    <property type="entry name" value="PRK09372.1"/>
    <property type="match status" value="1"/>
</dbReference>
<dbReference type="PANTHER" id="PTHR33254">
    <property type="entry name" value="4-HYDROXY-4-METHYL-2-OXOGLUTARATE ALDOLASE 3-RELATED"/>
    <property type="match status" value="1"/>
</dbReference>
<evidence type="ECO:0000256" key="2">
    <source>
        <dbReference type="ARBA" id="ARBA00001968"/>
    </source>
</evidence>
<dbReference type="InterPro" id="IPR036704">
    <property type="entry name" value="RraA/RraA-like_sf"/>
</dbReference>
<evidence type="ECO:0000256" key="9">
    <source>
        <dbReference type="PIRSR" id="PIRSR605493-1"/>
    </source>
</evidence>
<dbReference type="GO" id="GO:0008948">
    <property type="term" value="F:oxaloacetate decarboxylase activity"/>
    <property type="evidence" value="ECO:0007669"/>
    <property type="project" value="UniProtKB-EC"/>
</dbReference>
<comment type="subunit">
    <text evidence="4 10">Homotrimer.</text>
</comment>
<dbReference type="AlphaFoldDB" id="A0A1H9IJ77"/>
<dbReference type="InterPro" id="IPR010203">
    <property type="entry name" value="RraA"/>
</dbReference>
<dbReference type="GO" id="GO:0046872">
    <property type="term" value="F:metal ion binding"/>
    <property type="evidence" value="ECO:0007669"/>
    <property type="project" value="UniProtKB-KW"/>
</dbReference>
<dbReference type="EC" id="4.1.1.112" evidence="10"/>
<feature type="binding site" evidence="9">
    <location>
        <begin position="74"/>
        <end position="77"/>
    </location>
    <ligand>
        <name>substrate</name>
    </ligand>
</feature>
<sequence>MSFATTDLSDAHPEAQVAEPLFGDFGGLSAFYGPVVTVKVFEDNEMVRALLEERGNGQVLVVDGGGSTRCALVGGNLAQLGVDNGWAGIVVNGFIRDSEEISEKDIGVKALGTHPRKSEKGLHKGHRNRSFSFAGVQFKPGQWLYADADGIVVADGPIHEKK</sequence>
<organism evidence="11 12">
    <name type="scientific">Solimonas aquatica</name>
    <dbReference type="NCBI Taxonomy" id="489703"/>
    <lineage>
        <taxon>Bacteria</taxon>
        <taxon>Pseudomonadati</taxon>
        <taxon>Pseudomonadota</taxon>
        <taxon>Gammaproteobacteria</taxon>
        <taxon>Nevskiales</taxon>
        <taxon>Nevskiaceae</taxon>
        <taxon>Solimonas</taxon>
    </lineage>
</organism>
<dbReference type="RefSeq" id="WP_093286976.1">
    <property type="nucleotide sequence ID" value="NZ_FOFS01000010.1"/>
</dbReference>
<evidence type="ECO:0000256" key="4">
    <source>
        <dbReference type="ARBA" id="ARBA00011233"/>
    </source>
</evidence>
<evidence type="ECO:0000313" key="11">
    <source>
        <dbReference type="EMBL" id="SEQ74761.1"/>
    </source>
</evidence>
<keyword evidence="9" id="KW-0460">Magnesium</keyword>
<dbReference type="GO" id="GO:0047443">
    <property type="term" value="F:4-hydroxy-4-methyl-2-oxoglutarate aldolase activity"/>
    <property type="evidence" value="ECO:0007669"/>
    <property type="project" value="UniProtKB-EC"/>
</dbReference>
<keyword evidence="12" id="KW-1185">Reference proteome</keyword>
<dbReference type="GO" id="GO:0051252">
    <property type="term" value="P:regulation of RNA metabolic process"/>
    <property type="evidence" value="ECO:0007669"/>
    <property type="project" value="InterPro"/>
</dbReference>
<dbReference type="SUPFAM" id="SSF89562">
    <property type="entry name" value="RraA-like"/>
    <property type="match status" value="1"/>
</dbReference>
<dbReference type="EC" id="4.1.3.17" evidence="10"/>
<keyword evidence="5 9" id="KW-0479">Metal-binding</keyword>
<evidence type="ECO:0000313" key="12">
    <source>
        <dbReference type="Proteomes" id="UP000199233"/>
    </source>
</evidence>
<protein>
    <recommendedName>
        <fullName evidence="10">4-hydroxy-4-methyl-2-oxoglutarate aldolase</fullName>
        <shortName evidence="10">HMG aldolase</shortName>
        <ecNumber evidence="10">4.1.1.112</ecNumber>
        <ecNumber evidence="10">4.1.3.17</ecNumber>
    </recommendedName>
    <alternativeName>
        <fullName evidence="10">Oxaloacetate decarboxylase</fullName>
    </alternativeName>
</protein>
<dbReference type="Proteomes" id="UP000199233">
    <property type="component" value="Unassembled WGS sequence"/>
</dbReference>
<evidence type="ECO:0000256" key="8">
    <source>
        <dbReference type="ARBA" id="ARBA00047973"/>
    </source>
</evidence>
<evidence type="ECO:0000256" key="10">
    <source>
        <dbReference type="RuleBase" id="RU004338"/>
    </source>
</evidence>
<dbReference type="STRING" id="489703.SAMN04488038_11066"/>
<feature type="binding site" evidence="9">
    <location>
        <position position="97"/>
    </location>
    <ligand>
        <name>Mg(2+)</name>
        <dbReference type="ChEBI" id="CHEBI:18420"/>
    </ligand>
</feature>
<comment type="cofactor">
    <cofactor evidence="2 10">
        <name>a divalent metal cation</name>
        <dbReference type="ChEBI" id="CHEBI:60240"/>
    </cofactor>
</comment>
<dbReference type="EMBL" id="FOFS01000010">
    <property type="protein sequence ID" value="SEQ74761.1"/>
    <property type="molecule type" value="Genomic_DNA"/>
</dbReference>
<name>A0A1H9IJ77_9GAMM</name>